<evidence type="ECO:0000256" key="6">
    <source>
        <dbReference type="ARBA" id="ARBA00023136"/>
    </source>
</evidence>
<evidence type="ECO:0000256" key="3">
    <source>
        <dbReference type="ARBA" id="ARBA00022475"/>
    </source>
</evidence>
<evidence type="ECO:0000256" key="1">
    <source>
        <dbReference type="ARBA" id="ARBA00004651"/>
    </source>
</evidence>
<feature type="transmembrane region" description="Helical" evidence="7">
    <location>
        <begin position="74"/>
        <end position="92"/>
    </location>
</feature>
<protein>
    <submittedName>
        <fullName evidence="8">DoxX family protein</fullName>
    </submittedName>
</protein>
<evidence type="ECO:0000256" key="4">
    <source>
        <dbReference type="ARBA" id="ARBA00022692"/>
    </source>
</evidence>
<keyword evidence="3" id="KW-1003">Cell membrane</keyword>
<keyword evidence="5 7" id="KW-1133">Transmembrane helix</keyword>
<evidence type="ECO:0000313" key="9">
    <source>
        <dbReference type="Proteomes" id="UP000323946"/>
    </source>
</evidence>
<keyword evidence="4 7" id="KW-0812">Transmembrane</keyword>
<dbReference type="PANTHER" id="PTHR33452:SF1">
    <property type="entry name" value="INNER MEMBRANE PROTEIN YPHA-RELATED"/>
    <property type="match status" value="1"/>
</dbReference>
<dbReference type="EMBL" id="VWPH01000005">
    <property type="protein sequence ID" value="KAA5834358.1"/>
    <property type="molecule type" value="Genomic_DNA"/>
</dbReference>
<dbReference type="InterPro" id="IPR032808">
    <property type="entry name" value="DoxX"/>
</dbReference>
<evidence type="ECO:0000256" key="7">
    <source>
        <dbReference type="SAM" id="Phobius"/>
    </source>
</evidence>
<dbReference type="InterPro" id="IPR051907">
    <property type="entry name" value="DoxX-like_oxidoreductase"/>
</dbReference>
<name>A0A5M7C1Z2_SACHI</name>
<feature type="transmembrane region" description="Helical" evidence="7">
    <location>
        <begin position="45"/>
        <end position="67"/>
    </location>
</feature>
<dbReference type="AlphaFoldDB" id="A0A5M7C1Z2"/>
<accession>A0A5M7C1Z2</accession>
<sequence>MHAVRDFFAFIGRLGIGIVLIAHGWQKLVDYGMGAVADSFAQMNIPLPQLSAWFTALVELVGGAFLILGLLLPLVGILIAVVMAGAVFFVHLPHGIFSPEGFELPLIIGVAALALGFNGGRWSIDHGLFGRRRSTPTEPEPSST</sequence>
<evidence type="ECO:0000256" key="5">
    <source>
        <dbReference type="ARBA" id="ARBA00022989"/>
    </source>
</evidence>
<reference evidence="8 9" key="1">
    <citation type="submission" date="2019-09" db="EMBL/GenBank/DDBJ databases">
        <title>Draft genome sequence of the thermophilic Saccharopolyspora hirsuta VKM Ac-666T.</title>
        <authorList>
            <person name="Lobastova T.G."/>
            <person name="Fokina V."/>
            <person name="Bragin E.Y."/>
            <person name="Shtratnikova V.Y."/>
            <person name="Starodumova I.P."/>
            <person name="Tarlachkov S.V."/>
            <person name="Donova M.V."/>
        </authorList>
    </citation>
    <scope>NUCLEOTIDE SEQUENCE [LARGE SCALE GENOMIC DNA]</scope>
    <source>
        <strain evidence="8 9">VKM Ac-666</strain>
    </source>
</reference>
<proteinExistence type="inferred from homology"/>
<organism evidence="8 9">
    <name type="scientific">Saccharopolyspora hirsuta</name>
    <dbReference type="NCBI Taxonomy" id="1837"/>
    <lineage>
        <taxon>Bacteria</taxon>
        <taxon>Bacillati</taxon>
        <taxon>Actinomycetota</taxon>
        <taxon>Actinomycetes</taxon>
        <taxon>Pseudonocardiales</taxon>
        <taxon>Pseudonocardiaceae</taxon>
        <taxon>Saccharopolyspora</taxon>
    </lineage>
</organism>
<dbReference type="Proteomes" id="UP000323946">
    <property type="component" value="Unassembled WGS sequence"/>
</dbReference>
<evidence type="ECO:0000256" key="2">
    <source>
        <dbReference type="ARBA" id="ARBA00006679"/>
    </source>
</evidence>
<evidence type="ECO:0000313" key="8">
    <source>
        <dbReference type="EMBL" id="KAA5834358.1"/>
    </source>
</evidence>
<keyword evidence="9" id="KW-1185">Reference proteome</keyword>
<feature type="transmembrane region" description="Helical" evidence="7">
    <location>
        <begin position="104"/>
        <end position="124"/>
    </location>
</feature>
<comment type="similarity">
    <text evidence="2">Belongs to the DoxX family.</text>
</comment>
<dbReference type="OrthoDB" id="1122432at2"/>
<dbReference type="RefSeq" id="WP_150066659.1">
    <property type="nucleotide sequence ID" value="NZ_VWPH01000005.1"/>
</dbReference>
<comment type="subcellular location">
    <subcellularLocation>
        <location evidence="1">Cell membrane</location>
        <topology evidence="1">Multi-pass membrane protein</topology>
    </subcellularLocation>
</comment>
<comment type="caution">
    <text evidence="8">The sequence shown here is derived from an EMBL/GenBank/DDBJ whole genome shotgun (WGS) entry which is preliminary data.</text>
</comment>
<dbReference type="Pfam" id="PF07681">
    <property type="entry name" value="DoxX"/>
    <property type="match status" value="1"/>
</dbReference>
<keyword evidence="6 7" id="KW-0472">Membrane</keyword>
<gene>
    <name evidence="8" type="ORF">F1721_11765</name>
</gene>
<dbReference type="PANTHER" id="PTHR33452">
    <property type="entry name" value="OXIDOREDUCTASE CATD-RELATED"/>
    <property type="match status" value="1"/>
</dbReference>
<dbReference type="GO" id="GO:0005886">
    <property type="term" value="C:plasma membrane"/>
    <property type="evidence" value="ECO:0007669"/>
    <property type="project" value="UniProtKB-SubCell"/>
</dbReference>
<feature type="transmembrane region" description="Helical" evidence="7">
    <location>
        <begin position="7"/>
        <end position="25"/>
    </location>
</feature>